<dbReference type="PANTHER" id="PTHR14625">
    <property type="entry name" value="MICROCEPHALIN"/>
    <property type="match status" value="1"/>
</dbReference>
<dbReference type="AlphaFoldDB" id="A0ABD1FF68"/>
<dbReference type="SUPFAM" id="SSF52113">
    <property type="entry name" value="BRCT domain"/>
    <property type="match status" value="3"/>
</dbReference>
<evidence type="ECO:0000256" key="1">
    <source>
        <dbReference type="SAM" id="MobiDB-lite"/>
    </source>
</evidence>
<dbReference type="PROSITE" id="PS50172">
    <property type="entry name" value="BRCT"/>
    <property type="match status" value="2"/>
</dbReference>
<feature type="compositionally biased region" description="Basic and acidic residues" evidence="1">
    <location>
        <begin position="297"/>
        <end position="312"/>
    </location>
</feature>
<dbReference type="Pfam" id="PF00533">
    <property type="entry name" value="BRCT"/>
    <property type="match status" value="1"/>
</dbReference>
<accession>A0ABD1FF68</accession>
<keyword evidence="4" id="KW-1185">Reference proteome</keyword>
<protein>
    <recommendedName>
        <fullName evidence="2">BRCT domain-containing protein</fullName>
    </recommendedName>
</protein>
<feature type="region of interest" description="Disordered" evidence="1">
    <location>
        <begin position="292"/>
        <end position="326"/>
    </location>
</feature>
<dbReference type="InterPro" id="IPR036420">
    <property type="entry name" value="BRCT_dom_sf"/>
</dbReference>
<dbReference type="PANTHER" id="PTHR14625:SF3">
    <property type="entry name" value="MICROCEPHALIN"/>
    <property type="match status" value="1"/>
</dbReference>
<feature type="compositionally biased region" description="Polar residues" evidence="1">
    <location>
        <begin position="8"/>
        <end position="19"/>
    </location>
</feature>
<name>A0ABD1FF68_HYPHA</name>
<feature type="region of interest" description="Disordered" evidence="1">
    <location>
        <begin position="408"/>
        <end position="430"/>
    </location>
</feature>
<dbReference type="CDD" id="cd17736">
    <property type="entry name" value="BRCT_microcephalin_rpt2"/>
    <property type="match status" value="1"/>
</dbReference>
<comment type="caution">
    <text evidence="3">The sequence shown here is derived from an EMBL/GenBank/DDBJ whole genome shotgun (WGS) entry which is preliminary data.</text>
</comment>
<evidence type="ECO:0000313" key="3">
    <source>
        <dbReference type="EMBL" id="KAL1517902.1"/>
    </source>
</evidence>
<feature type="domain" description="BRCT" evidence="2">
    <location>
        <begin position="721"/>
        <end position="786"/>
    </location>
</feature>
<dbReference type="Proteomes" id="UP001566132">
    <property type="component" value="Unassembled WGS sequence"/>
</dbReference>
<feature type="domain" description="BRCT" evidence="2">
    <location>
        <begin position="137"/>
        <end position="228"/>
    </location>
</feature>
<dbReference type="Gene3D" id="3.40.50.10190">
    <property type="entry name" value="BRCT domain"/>
    <property type="match status" value="3"/>
</dbReference>
<evidence type="ECO:0000313" key="4">
    <source>
        <dbReference type="Proteomes" id="UP001566132"/>
    </source>
</evidence>
<proteinExistence type="predicted"/>
<feature type="compositionally biased region" description="Polar residues" evidence="1">
    <location>
        <begin position="409"/>
        <end position="421"/>
    </location>
</feature>
<dbReference type="CDD" id="cd17751">
    <property type="entry name" value="BRCT_microcephalin_rpt3"/>
    <property type="match status" value="1"/>
</dbReference>
<dbReference type="CDD" id="cd17716">
    <property type="entry name" value="BRCT_microcephalin_rpt1"/>
    <property type="match status" value="1"/>
</dbReference>
<dbReference type="InterPro" id="IPR001357">
    <property type="entry name" value="BRCT_dom"/>
</dbReference>
<dbReference type="EMBL" id="JBDJPC010000001">
    <property type="protein sequence ID" value="KAL1517902.1"/>
    <property type="molecule type" value="Genomic_DNA"/>
</dbReference>
<gene>
    <name evidence="3" type="ORF">ABEB36_001605</name>
</gene>
<feature type="region of interest" description="Disordered" evidence="1">
    <location>
        <begin position="1"/>
        <end position="25"/>
    </location>
</feature>
<dbReference type="InterPro" id="IPR022047">
    <property type="entry name" value="Microcephalin-like"/>
</dbReference>
<reference evidence="3 4" key="1">
    <citation type="submission" date="2024-05" db="EMBL/GenBank/DDBJ databases">
        <title>Genetic variation in Jamaican populations of the coffee berry borer (Hypothenemus hampei).</title>
        <authorList>
            <person name="Errbii M."/>
            <person name="Myrie A."/>
        </authorList>
    </citation>
    <scope>NUCLEOTIDE SEQUENCE [LARGE SCALE GENOMIC DNA]</scope>
    <source>
        <strain evidence="3">JA-Hopewell-2020-01-JO</strain>
        <tissue evidence="3">Whole body</tissue>
    </source>
</reference>
<dbReference type="Pfam" id="PF12738">
    <property type="entry name" value="PTCB-BRCT"/>
    <property type="match status" value="1"/>
</dbReference>
<dbReference type="SMART" id="SM00292">
    <property type="entry name" value="BRCT"/>
    <property type="match status" value="3"/>
</dbReference>
<organism evidence="3 4">
    <name type="scientific">Hypothenemus hampei</name>
    <name type="common">Coffee berry borer</name>
    <dbReference type="NCBI Taxonomy" id="57062"/>
    <lineage>
        <taxon>Eukaryota</taxon>
        <taxon>Metazoa</taxon>
        <taxon>Ecdysozoa</taxon>
        <taxon>Arthropoda</taxon>
        <taxon>Hexapoda</taxon>
        <taxon>Insecta</taxon>
        <taxon>Pterygota</taxon>
        <taxon>Neoptera</taxon>
        <taxon>Endopterygota</taxon>
        <taxon>Coleoptera</taxon>
        <taxon>Polyphaga</taxon>
        <taxon>Cucujiformia</taxon>
        <taxon>Curculionidae</taxon>
        <taxon>Scolytinae</taxon>
        <taxon>Hypothenemus</taxon>
    </lineage>
</organism>
<sequence>MKPKISTGYLTPQQKPKNPNSRKRLSLTKENKPDTYILDDSTIDKLLKCPEKRLLIMKLLSDNKEAIEKYKKEQAKKAESPLCKLKNSKRLESPTALFRRRALEKMFSSSSTSSDSSNQIPSTISSLNYKANCNRVSYNQILNGVIAYVEIQSRSNEDRSQGVKTVLRLMGADIRETFTNDVTHVIFKDGSYTTFQKAKLKNIHLVSILWVEFCRKNMQRQNEKHYPAMRNMIFDEETMICSQMQREYEDIVREEYKRSVEEGTPLPTTQSIINRRRTLMILGTPNSVSQVSSSFETARENSIDLNSDKENLGENQKPLMEKNNSNKAAIYLNDNFDYGSRRKTQNTLHLSKKKLFNESRSSTSLLLSDRSTSIPSSSSEKVATSNRNEVIISNNSLIFDKNISEDKTGTTIPSKVQSSSNDSKRVTRRQCRLSVSSMSSLQLSSPSVVKNSENSVMNQVSKTMSSLRLVSSNDSSIEQNELVEGALSKNKSNSSSDDSEIIPLKEFVTTRRKTRVNNIKKSAKTVKNDEILDSNKTKVNRKSVMKLYNPDNMIEVEGQVDDDKEREEIRRQNRQALIVNFDKSKTDTKIIEQPILNDKDSIEDDNEIETVTIPSPNKRSKVAKKAKPVVLNSSIDEQKSLLQEVLDGKFDKDDNASKLGKRKLIKPVLVSPPLNRRSTMEFMPRSVSTSKNKLKTKERKTKLSSIVCTMLHRPDVQLFIQIVNKLGRFYTENEVSEKTTHLIVGEPRRTINMLRAISRGCWILTFDWVLKSLEGGKWLPEEDFEVTDFAPVVQKSRLERQAFGPKYTLDVFSSCPPIHVDPSTDPRSSDLKELITTCKGKVVNSARMAKIIIGRYVKQENTTCVNELWVLDCITFYKKMPFKQKYLLTSKKTSIVV</sequence>
<evidence type="ECO:0000259" key="2">
    <source>
        <dbReference type="PROSITE" id="PS50172"/>
    </source>
</evidence>